<evidence type="ECO:0000256" key="1">
    <source>
        <dbReference type="ARBA" id="ARBA00004141"/>
    </source>
</evidence>
<evidence type="ECO:0000256" key="2">
    <source>
        <dbReference type="ARBA" id="ARBA00022475"/>
    </source>
</evidence>
<evidence type="ECO:0000256" key="4">
    <source>
        <dbReference type="ARBA" id="ARBA00022989"/>
    </source>
</evidence>
<dbReference type="InterPro" id="IPR050475">
    <property type="entry name" value="Prenyltransferase_related"/>
</dbReference>
<accession>A0A7M2X0A2</accession>
<dbReference type="Proteomes" id="UP000593765">
    <property type="component" value="Chromosome"/>
</dbReference>
<dbReference type="InterPro" id="IPR000537">
    <property type="entry name" value="UbiA_prenyltransferase"/>
</dbReference>
<keyword evidence="3 6" id="KW-0812">Transmembrane</keyword>
<evidence type="ECO:0000256" key="5">
    <source>
        <dbReference type="ARBA" id="ARBA00023136"/>
    </source>
</evidence>
<feature type="transmembrane region" description="Helical" evidence="6">
    <location>
        <begin position="147"/>
        <end position="165"/>
    </location>
</feature>
<keyword evidence="4 6" id="KW-1133">Transmembrane helix</keyword>
<dbReference type="Gene3D" id="1.10.357.140">
    <property type="entry name" value="UbiA prenyltransferase"/>
    <property type="match status" value="1"/>
</dbReference>
<protein>
    <submittedName>
        <fullName evidence="7">UbiA family prenyltransferase</fullName>
    </submittedName>
</protein>
<feature type="transmembrane region" description="Helical" evidence="6">
    <location>
        <begin position="273"/>
        <end position="291"/>
    </location>
</feature>
<feature type="transmembrane region" description="Helical" evidence="6">
    <location>
        <begin position="210"/>
        <end position="229"/>
    </location>
</feature>
<dbReference type="AlphaFoldDB" id="A0A7M2X0A2"/>
<reference evidence="7 8" key="1">
    <citation type="submission" date="2020-10" db="EMBL/GenBank/DDBJ databases">
        <title>Wide distribution of Phycisphaera-like planctomycetes from WD2101 soil group in peatlands and genome analysis of the first cultivated representative.</title>
        <authorList>
            <person name="Dedysh S.N."/>
            <person name="Beletsky A.V."/>
            <person name="Ivanova A."/>
            <person name="Kulichevskaya I.S."/>
            <person name="Suzina N.E."/>
            <person name="Philippov D.A."/>
            <person name="Rakitin A.L."/>
            <person name="Mardanov A.V."/>
            <person name="Ravin N.V."/>
        </authorList>
    </citation>
    <scope>NUCLEOTIDE SEQUENCE [LARGE SCALE GENOMIC DNA]</scope>
    <source>
        <strain evidence="7 8">M1803</strain>
    </source>
</reference>
<dbReference type="KEGG" id="hbs:IPV69_05645"/>
<evidence type="ECO:0000313" key="8">
    <source>
        <dbReference type="Proteomes" id="UP000593765"/>
    </source>
</evidence>
<evidence type="ECO:0000256" key="3">
    <source>
        <dbReference type="ARBA" id="ARBA00022692"/>
    </source>
</evidence>
<dbReference type="Pfam" id="PF01040">
    <property type="entry name" value="UbiA"/>
    <property type="match status" value="1"/>
</dbReference>
<feature type="transmembrane region" description="Helical" evidence="6">
    <location>
        <begin position="52"/>
        <end position="75"/>
    </location>
</feature>
<feature type="transmembrane region" description="Helical" evidence="6">
    <location>
        <begin position="96"/>
        <end position="117"/>
    </location>
</feature>
<feature type="transmembrane region" description="Helical" evidence="6">
    <location>
        <begin position="297"/>
        <end position="316"/>
    </location>
</feature>
<organism evidence="7 8">
    <name type="scientific">Humisphaera borealis</name>
    <dbReference type="NCBI Taxonomy" id="2807512"/>
    <lineage>
        <taxon>Bacteria</taxon>
        <taxon>Pseudomonadati</taxon>
        <taxon>Planctomycetota</taxon>
        <taxon>Phycisphaerae</taxon>
        <taxon>Tepidisphaerales</taxon>
        <taxon>Tepidisphaeraceae</taxon>
        <taxon>Humisphaera</taxon>
    </lineage>
</organism>
<keyword evidence="8" id="KW-1185">Reference proteome</keyword>
<feature type="transmembrane region" description="Helical" evidence="6">
    <location>
        <begin position="244"/>
        <end position="261"/>
    </location>
</feature>
<dbReference type="GO" id="GO:0016765">
    <property type="term" value="F:transferase activity, transferring alkyl or aryl (other than methyl) groups"/>
    <property type="evidence" value="ECO:0007669"/>
    <property type="project" value="InterPro"/>
</dbReference>
<gene>
    <name evidence="7" type="ORF">IPV69_05645</name>
</gene>
<evidence type="ECO:0000313" key="7">
    <source>
        <dbReference type="EMBL" id="QOV90842.1"/>
    </source>
</evidence>
<dbReference type="EMBL" id="CP063458">
    <property type="protein sequence ID" value="QOV90842.1"/>
    <property type="molecule type" value="Genomic_DNA"/>
</dbReference>
<proteinExistence type="predicted"/>
<feature type="transmembrane region" description="Helical" evidence="6">
    <location>
        <begin position="177"/>
        <end position="198"/>
    </location>
</feature>
<dbReference type="InterPro" id="IPR044878">
    <property type="entry name" value="UbiA_sf"/>
</dbReference>
<name>A0A7M2X0A2_9BACT</name>
<dbReference type="GO" id="GO:0016020">
    <property type="term" value="C:membrane"/>
    <property type="evidence" value="ECO:0007669"/>
    <property type="project" value="UniProtKB-SubCell"/>
</dbReference>
<comment type="subcellular location">
    <subcellularLocation>
        <location evidence="1">Membrane</location>
        <topology evidence="1">Multi-pass membrane protein</topology>
    </subcellularLocation>
</comment>
<keyword evidence="2" id="KW-1003">Cell membrane</keyword>
<sequence length="339" mass="36780">MPPPWSQRLLTLLQLTRMALVFTAIADAWCGLLLWEAHGRPDAGLLQWLDPWRLGTIALVSIGLYGFGMTLNDIIDRRRDARISPGRPLPSGKVSVAAAVTVCTLLLLLSLGSAALFRTSGGPNPSLALAAATLALIWFYDAAGKYLVGPGLVTLGLVRFCQALIPSAEAQAPFHPLLWQPLWLLNHVAILSTVCYAWEEKRPALNIKHWAGVFFTLATIDAAAIWFIGTNGPGSFLDNLRLDWRLIGPVLGSVAFIAMATRVHRQAGSSREAGQATMLYGLLWLIVYDALFAGLYVHWAAGVALLLLLPLAYGSVKVMRAWSKLVAASHRPDFKRAGA</sequence>
<dbReference type="RefSeq" id="WP_206293946.1">
    <property type="nucleotide sequence ID" value="NZ_CP063458.1"/>
</dbReference>
<feature type="transmembrane region" description="Helical" evidence="6">
    <location>
        <begin position="123"/>
        <end position="140"/>
    </location>
</feature>
<keyword evidence="5 6" id="KW-0472">Membrane</keyword>
<dbReference type="PANTHER" id="PTHR42723:SF1">
    <property type="entry name" value="CHLOROPHYLL SYNTHASE, CHLOROPLASTIC"/>
    <property type="match status" value="1"/>
</dbReference>
<dbReference type="PANTHER" id="PTHR42723">
    <property type="entry name" value="CHLOROPHYLL SYNTHASE"/>
    <property type="match status" value="1"/>
</dbReference>
<evidence type="ECO:0000256" key="6">
    <source>
        <dbReference type="SAM" id="Phobius"/>
    </source>
</evidence>